<dbReference type="Pfam" id="PF04389">
    <property type="entry name" value="Peptidase_M28"/>
    <property type="match status" value="1"/>
</dbReference>
<accession>A0A372IPA7</accession>
<dbReference type="EMBL" id="QVQT01000003">
    <property type="protein sequence ID" value="RFU16708.1"/>
    <property type="molecule type" value="Genomic_DNA"/>
</dbReference>
<dbReference type="InterPro" id="IPR007484">
    <property type="entry name" value="Peptidase_M28"/>
</dbReference>
<feature type="domain" description="Peptidase M28" evidence="1">
    <location>
        <begin position="81"/>
        <end position="274"/>
    </location>
</feature>
<protein>
    <recommendedName>
        <fullName evidence="1">Peptidase M28 domain-containing protein</fullName>
    </recommendedName>
</protein>
<evidence type="ECO:0000259" key="1">
    <source>
        <dbReference type="Pfam" id="PF04389"/>
    </source>
</evidence>
<evidence type="ECO:0000313" key="3">
    <source>
        <dbReference type="Proteomes" id="UP000264702"/>
    </source>
</evidence>
<dbReference type="OrthoDB" id="116205at2"/>
<gene>
    <name evidence="2" type="ORF">D0Y96_08080</name>
</gene>
<dbReference type="SUPFAM" id="SSF53187">
    <property type="entry name" value="Zn-dependent exopeptidases"/>
    <property type="match status" value="1"/>
</dbReference>
<dbReference type="AlphaFoldDB" id="A0A372IPA7"/>
<name>A0A372IPA7_9BACT</name>
<sequence>MFPLFRALTLLFATASPGAAQHGLIYFSVPRSELEGQVHAVPQTDAARFTHLQESFITLGCRGGHMEEQIVHGRHQAKGKNLICTLPGTTPDTIVIAAHYQLEGHGQSVVDDWSGAMLLPFLFEALQAQQRDHTFVFVEAWNSQGASAWMHSRTKQQQRSIQSMIDLNALGLGDTSYFSPSFISPSPQLATLHLQEVLGLAAEVDGTQKKLPQPVDPTLWLRTDDTESFRSVSIPAILIHSVSINQYRLPGSSQDIPSAIDPNAYYRSYRLLCAFLIELDNFASHLDETESNWLRSARNGSPVHPSASMSPH</sequence>
<organism evidence="2 3">
    <name type="scientific">Paracidobacterium acidisoli</name>
    <dbReference type="NCBI Taxonomy" id="2303751"/>
    <lineage>
        <taxon>Bacteria</taxon>
        <taxon>Pseudomonadati</taxon>
        <taxon>Acidobacteriota</taxon>
        <taxon>Terriglobia</taxon>
        <taxon>Terriglobales</taxon>
        <taxon>Acidobacteriaceae</taxon>
        <taxon>Paracidobacterium</taxon>
    </lineage>
</organism>
<keyword evidence="3" id="KW-1185">Reference proteome</keyword>
<dbReference type="Proteomes" id="UP000264702">
    <property type="component" value="Unassembled WGS sequence"/>
</dbReference>
<comment type="caution">
    <text evidence="2">The sequence shown here is derived from an EMBL/GenBank/DDBJ whole genome shotgun (WGS) entry which is preliminary data.</text>
</comment>
<evidence type="ECO:0000313" key="2">
    <source>
        <dbReference type="EMBL" id="RFU16708.1"/>
    </source>
</evidence>
<dbReference type="Gene3D" id="3.40.630.10">
    <property type="entry name" value="Zn peptidases"/>
    <property type="match status" value="1"/>
</dbReference>
<dbReference type="RefSeq" id="WP_117298878.1">
    <property type="nucleotide sequence ID" value="NZ_QVQT02000003.1"/>
</dbReference>
<proteinExistence type="predicted"/>
<reference evidence="2 3" key="1">
    <citation type="submission" date="2018-08" db="EMBL/GenBank/DDBJ databases">
        <title>Acidipila sp. 4G-K13, an acidobacterium isolated from forest soil.</title>
        <authorList>
            <person name="Gao Z.-H."/>
            <person name="Qiu L.-H."/>
        </authorList>
    </citation>
    <scope>NUCLEOTIDE SEQUENCE [LARGE SCALE GENOMIC DNA]</scope>
    <source>
        <strain evidence="2 3">4G-K13</strain>
    </source>
</reference>